<organism evidence="2 3">
    <name type="scientific">Billgrantia campisalis</name>
    <dbReference type="NCBI Taxonomy" id="74661"/>
    <lineage>
        <taxon>Bacteria</taxon>
        <taxon>Pseudomonadati</taxon>
        <taxon>Pseudomonadota</taxon>
        <taxon>Gammaproteobacteria</taxon>
        <taxon>Oceanospirillales</taxon>
        <taxon>Halomonadaceae</taxon>
        <taxon>Billgrantia</taxon>
    </lineage>
</organism>
<proteinExistence type="predicted"/>
<comment type="caution">
    <text evidence="2">The sequence shown here is derived from an EMBL/GenBank/DDBJ whole genome shotgun (WGS) entry which is preliminary data.</text>
</comment>
<evidence type="ECO:0000256" key="1">
    <source>
        <dbReference type="SAM" id="SignalP"/>
    </source>
</evidence>
<keyword evidence="1" id="KW-0732">Signal</keyword>
<evidence type="ECO:0000313" key="3">
    <source>
        <dbReference type="Proteomes" id="UP000814385"/>
    </source>
</evidence>
<feature type="chain" id="PRO_5045877287" evidence="1">
    <location>
        <begin position="23"/>
        <end position="416"/>
    </location>
</feature>
<dbReference type="Gene3D" id="2.60.40.10">
    <property type="entry name" value="Immunoglobulins"/>
    <property type="match status" value="1"/>
</dbReference>
<accession>A0ABS9PCX5</accession>
<feature type="signal peptide" evidence="1">
    <location>
        <begin position="1"/>
        <end position="22"/>
    </location>
</feature>
<dbReference type="InterPro" id="IPR013783">
    <property type="entry name" value="Ig-like_fold"/>
</dbReference>
<evidence type="ECO:0000313" key="2">
    <source>
        <dbReference type="EMBL" id="MCG6659092.1"/>
    </source>
</evidence>
<keyword evidence="3" id="KW-1185">Reference proteome</keyword>
<dbReference type="Proteomes" id="UP000814385">
    <property type="component" value="Unassembled WGS sequence"/>
</dbReference>
<reference evidence="2 3" key="1">
    <citation type="submission" date="2020-05" db="EMBL/GenBank/DDBJ databases">
        <title>Comparative genomic analysis of denitrifying bacteria from Halomonas genus.</title>
        <authorList>
            <person name="Wang L."/>
            <person name="Shao Z."/>
        </authorList>
    </citation>
    <scope>NUCLEOTIDE SEQUENCE [LARGE SCALE GENOMIC DNA]</scope>
    <source>
        <strain evidence="2 3">A4</strain>
    </source>
</reference>
<dbReference type="EMBL" id="JABFUC010000013">
    <property type="protein sequence ID" value="MCG6659092.1"/>
    <property type="molecule type" value="Genomic_DNA"/>
</dbReference>
<gene>
    <name evidence="2" type="ORF">HOP52_15135</name>
</gene>
<name>A0ABS9PCX5_9GAMM</name>
<protein>
    <submittedName>
        <fullName evidence="2">Uncharacterized protein</fullName>
    </submittedName>
</protein>
<sequence length="416" mass="44753">MTPLRPCLLVLLLMSLASGAQAQVTALCDARFPCTSNPSATAGVDSRVNLTWRGQARTSPRLSQSLVSNQGTFLLGDPVGGQRLGTSPTPLVQPIGPSTDDRGVEFRMTESLRVPAAISQQAARQGERQLFYVRQFGLEGSEPMTGVQVITLQQGVPGRGGAIPEGTEPSATGVTIQRVSLFFDRGSLTETLRPDETLQATARISYQGAGIVNAIWEVATPASTRGQPLYAPLSYVRQYLGAGRELTLTSPPLPSDTSGIHRVRLRFLPPTEIEGLPTLSYRISEGALQRDSRVPTIAIFPPESASPLSRETRFRWRPVAGSHAYQLEFYDRWPGAIGVEASSPGNSRHAQRQPATLDLAPITGQVVVGERTSTSPSSSLLSHLEADKRYYWRLIAIDAQGGIIAASPLEAILHAP</sequence>
<dbReference type="RefSeq" id="WP_238978238.1">
    <property type="nucleotide sequence ID" value="NZ_JABFUC010000013.1"/>
</dbReference>